<evidence type="ECO:0000259" key="7">
    <source>
        <dbReference type="Pfam" id="PF20684"/>
    </source>
</evidence>
<evidence type="ECO:0000256" key="4">
    <source>
        <dbReference type="ARBA" id="ARBA00023136"/>
    </source>
</evidence>
<dbReference type="Proteomes" id="UP000092177">
    <property type="component" value="Chromosome 4"/>
</dbReference>
<evidence type="ECO:0000313" key="8">
    <source>
        <dbReference type="EMBL" id="OBR11024.1"/>
    </source>
</evidence>
<dbReference type="VEuPathDB" id="FungiDB:CH63R_06716"/>
<organism evidence="8 9">
    <name type="scientific">Colletotrichum higginsianum (strain IMI 349063)</name>
    <name type="common">Crucifer anthracnose fungus</name>
    <dbReference type="NCBI Taxonomy" id="759273"/>
    <lineage>
        <taxon>Eukaryota</taxon>
        <taxon>Fungi</taxon>
        <taxon>Dikarya</taxon>
        <taxon>Ascomycota</taxon>
        <taxon>Pezizomycotina</taxon>
        <taxon>Sordariomycetes</taxon>
        <taxon>Hypocreomycetidae</taxon>
        <taxon>Glomerellales</taxon>
        <taxon>Glomerellaceae</taxon>
        <taxon>Colletotrichum</taxon>
        <taxon>Colletotrichum destructivum species complex</taxon>
    </lineage>
</organism>
<comment type="subcellular location">
    <subcellularLocation>
        <location evidence="1">Membrane</location>
        <topology evidence="1">Multi-pass membrane protein</topology>
    </subcellularLocation>
</comment>
<keyword evidence="9" id="KW-1185">Reference proteome</keyword>
<evidence type="ECO:0000313" key="9">
    <source>
        <dbReference type="Proteomes" id="UP000092177"/>
    </source>
</evidence>
<evidence type="ECO:0000256" key="6">
    <source>
        <dbReference type="SAM" id="Phobius"/>
    </source>
</evidence>
<dbReference type="GO" id="GO:0016020">
    <property type="term" value="C:membrane"/>
    <property type="evidence" value="ECO:0007669"/>
    <property type="project" value="UniProtKB-SubCell"/>
</dbReference>
<dbReference type="Pfam" id="PF20684">
    <property type="entry name" value="Fung_rhodopsin"/>
    <property type="match status" value="1"/>
</dbReference>
<feature type="transmembrane region" description="Helical" evidence="6">
    <location>
        <begin position="155"/>
        <end position="174"/>
    </location>
</feature>
<dbReference type="InterPro" id="IPR049326">
    <property type="entry name" value="Rhodopsin_dom_fungi"/>
</dbReference>
<keyword evidence="3 6" id="KW-1133">Transmembrane helix</keyword>
<evidence type="ECO:0000256" key="5">
    <source>
        <dbReference type="ARBA" id="ARBA00038359"/>
    </source>
</evidence>
<reference evidence="9" key="1">
    <citation type="journal article" date="2017" name="BMC Genomics">
        <title>Gapless genome assembly of Colletotrichum higginsianum reveals chromosome structure and association of transposable elements with secondary metabolite gene clusters.</title>
        <authorList>
            <person name="Dallery J.-F."/>
            <person name="Lapalu N."/>
            <person name="Zampounis A."/>
            <person name="Pigne S."/>
            <person name="Luyten I."/>
            <person name="Amselem J."/>
            <person name="Wittenberg A.H.J."/>
            <person name="Zhou S."/>
            <person name="de Queiroz M.V."/>
            <person name="Robin G.P."/>
            <person name="Auger A."/>
            <person name="Hainaut M."/>
            <person name="Henrissat B."/>
            <person name="Kim K.-T."/>
            <person name="Lee Y.-H."/>
            <person name="Lespinet O."/>
            <person name="Schwartz D.C."/>
            <person name="Thon M.R."/>
            <person name="O'Connell R.J."/>
        </authorList>
    </citation>
    <scope>NUCLEOTIDE SEQUENCE [LARGE SCALE GENOMIC DNA]</scope>
    <source>
        <strain evidence="9">IMI 349063</strain>
    </source>
</reference>
<accession>A0A1B7YGL8</accession>
<dbReference type="OrthoDB" id="2496787at2759"/>
<dbReference type="InterPro" id="IPR052337">
    <property type="entry name" value="SAT4-like"/>
</dbReference>
<dbReference type="GeneID" id="28865798"/>
<dbReference type="PANTHER" id="PTHR33048:SF160">
    <property type="entry name" value="SAT4 FAMILY MEMBRANE PROTEIN"/>
    <property type="match status" value="1"/>
</dbReference>
<gene>
    <name evidence="8" type="ORF">CH63R_06716</name>
</gene>
<evidence type="ECO:0000256" key="1">
    <source>
        <dbReference type="ARBA" id="ARBA00004141"/>
    </source>
</evidence>
<comment type="caution">
    <text evidence="8">The sequence shown here is derived from an EMBL/GenBank/DDBJ whole genome shotgun (WGS) entry which is preliminary data.</text>
</comment>
<proteinExistence type="inferred from homology"/>
<dbReference type="KEGG" id="chig:CH63R_06716"/>
<dbReference type="AlphaFoldDB" id="A0A1B7YGL8"/>
<dbReference type="PANTHER" id="PTHR33048">
    <property type="entry name" value="PTH11-LIKE INTEGRAL MEMBRANE PROTEIN (AFU_ORTHOLOGUE AFUA_5G11245)"/>
    <property type="match status" value="1"/>
</dbReference>
<feature type="transmembrane region" description="Helical" evidence="6">
    <location>
        <begin position="82"/>
        <end position="103"/>
    </location>
</feature>
<dbReference type="RefSeq" id="XP_018159541.1">
    <property type="nucleotide sequence ID" value="XM_018301691.1"/>
</dbReference>
<name>A0A1B7YGL8_COLHI</name>
<evidence type="ECO:0000256" key="2">
    <source>
        <dbReference type="ARBA" id="ARBA00022692"/>
    </source>
</evidence>
<feature type="transmembrane region" description="Helical" evidence="6">
    <location>
        <begin position="52"/>
        <end position="70"/>
    </location>
</feature>
<sequence length="191" mass="21430">MDDWTIIAAMIALIPSDIGSQILVDLGLGRDIWTVPPENITEILLLFFVEELLYAFVVAITKISILLFYLRLFREPWFRKSCYAIMGVNAVYGVGQVLAIALVCNPVDYNWTRWDGKHVGSFSGGLFSSETSTDFHSFQCGNITLMTYINGGVNITLDFVLFFLPVTQFINVSWTQKKKIGVSVIFLVGLL</sequence>
<feature type="domain" description="Rhodopsin" evidence="7">
    <location>
        <begin position="1"/>
        <end position="190"/>
    </location>
</feature>
<protein>
    <submittedName>
        <fullName evidence="8">CFEM domain-containing protein</fullName>
    </submittedName>
</protein>
<comment type="similarity">
    <text evidence="5">Belongs to the SAT4 family.</text>
</comment>
<keyword evidence="4 6" id="KW-0472">Membrane</keyword>
<keyword evidence="2 6" id="KW-0812">Transmembrane</keyword>
<evidence type="ECO:0000256" key="3">
    <source>
        <dbReference type="ARBA" id="ARBA00022989"/>
    </source>
</evidence>
<dbReference type="EMBL" id="LTAN01000004">
    <property type="protein sequence ID" value="OBR11024.1"/>
    <property type="molecule type" value="Genomic_DNA"/>
</dbReference>